<dbReference type="PANTHER" id="PTHR21485:SF6">
    <property type="entry name" value="N-ACYLNEURAMINATE CYTIDYLYLTRANSFERASE-RELATED"/>
    <property type="match status" value="1"/>
</dbReference>
<sequence length="233" mass="25651">MTFNSKLVLALIPGRGGSKGVKRKNLRVVLGKPLIEHTIQAASDSLNIDRIFVSSDDTEILELARENGVDAIKRASMAASDSATAVEVVYDFLKQIPEDLIVADPYIIYLQPTSPLRKAAHINAAFDVMISSRNDICISVTKLKKTPFKSYTLSVEGLLEPIFDEAMTNANRQSLPEVYCPNGAIYIFSLAKFLEHGAFPSNGGVPYIMSERDSVDIDTEEDLILLEKLCLKN</sequence>
<reference evidence="1 2" key="1">
    <citation type="journal article" date="2019" name="ISME J.">
        <title>Evolution in action: habitat transition from sediment to the pelagial leads to genome streamlining in Methylophilaceae.</title>
        <authorList>
            <person name="Salcher M."/>
            <person name="Schaefle D."/>
            <person name="Kaspar M."/>
            <person name="Neuenschwander S.M."/>
            <person name="Ghai R."/>
        </authorList>
    </citation>
    <scope>NUCLEOTIDE SEQUENCE [LARGE SCALE GENOMIC DNA]</scope>
    <source>
        <strain evidence="1 2">MMS-VI-25</strain>
    </source>
</reference>
<accession>A0ABX5VTS4</accession>
<proteinExistence type="predicted"/>
<dbReference type="InterPro" id="IPR003329">
    <property type="entry name" value="Cytidylyl_trans"/>
</dbReference>
<name>A0ABX5VTS4_9PROT</name>
<dbReference type="PANTHER" id="PTHR21485">
    <property type="entry name" value="HAD SUPERFAMILY MEMBERS CMAS AND KDSC"/>
    <property type="match status" value="1"/>
</dbReference>
<protein>
    <submittedName>
        <fullName evidence="1">Acylneuraminate cytidylyltransferase family protein</fullName>
    </submittedName>
</protein>
<dbReference type="CDD" id="cd02513">
    <property type="entry name" value="CMP-NeuAc_Synthase"/>
    <property type="match status" value="1"/>
</dbReference>
<organism evidence="1 2">
    <name type="scientific">Candidatus Methylopumilus universalis</name>
    <dbReference type="NCBI Taxonomy" id="2588536"/>
    <lineage>
        <taxon>Bacteria</taxon>
        <taxon>Pseudomonadati</taxon>
        <taxon>Pseudomonadota</taxon>
        <taxon>Betaproteobacteria</taxon>
        <taxon>Nitrosomonadales</taxon>
        <taxon>Methylophilaceae</taxon>
        <taxon>Candidatus Methylopumilus</taxon>
    </lineage>
</organism>
<keyword evidence="1" id="KW-0548">Nucleotidyltransferase</keyword>
<dbReference type="Pfam" id="PF02348">
    <property type="entry name" value="CTP_transf_3"/>
    <property type="match status" value="1"/>
</dbReference>
<dbReference type="EMBL" id="CP040973">
    <property type="protein sequence ID" value="QDC61386.1"/>
    <property type="molecule type" value="Genomic_DNA"/>
</dbReference>
<dbReference type="SUPFAM" id="SSF53448">
    <property type="entry name" value="Nucleotide-diphospho-sugar transferases"/>
    <property type="match status" value="1"/>
</dbReference>
<dbReference type="InterPro" id="IPR029044">
    <property type="entry name" value="Nucleotide-diphossugar_trans"/>
</dbReference>
<evidence type="ECO:0000313" key="1">
    <source>
        <dbReference type="EMBL" id="QDC61386.1"/>
    </source>
</evidence>
<dbReference type="Gene3D" id="3.90.550.10">
    <property type="entry name" value="Spore Coat Polysaccharide Biosynthesis Protein SpsA, Chain A"/>
    <property type="match status" value="1"/>
</dbReference>
<dbReference type="RefSeq" id="WP_139884482.1">
    <property type="nucleotide sequence ID" value="NZ_CP040973.1"/>
</dbReference>
<dbReference type="Proteomes" id="UP000312702">
    <property type="component" value="Chromosome"/>
</dbReference>
<dbReference type="InterPro" id="IPR050793">
    <property type="entry name" value="CMP-NeuNAc_synthase"/>
</dbReference>
<dbReference type="GO" id="GO:0016779">
    <property type="term" value="F:nucleotidyltransferase activity"/>
    <property type="evidence" value="ECO:0007669"/>
    <property type="project" value="UniProtKB-KW"/>
</dbReference>
<keyword evidence="2" id="KW-1185">Reference proteome</keyword>
<keyword evidence="1" id="KW-0808">Transferase</keyword>
<gene>
    <name evidence="1" type="ORF">FIT74_04325</name>
</gene>
<evidence type="ECO:0000313" key="2">
    <source>
        <dbReference type="Proteomes" id="UP000312702"/>
    </source>
</evidence>